<keyword evidence="3" id="KW-0732">Signal</keyword>
<accession>A0A1R0XWV8</accession>
<dbReference type="EMBL" id="MPTC01000013">
    <property type="protein sequence ID" value="OMD39536.1"/>
    <property type="molecule type" value="Genomic_DNA"/>
</dbReference>
<dbReference type="SUPFAM" id="SSF63817">
    <property type="entry name" value="Sortase"/>
    <property type="match status" value="1"/>
</dbReference>
<feature type="active site" description="Proton donor/acceptor" evidence="2">
    <location>
        <position position="121"/>
    </location>
</feature>
<dbReference type="PROSITE" id="PS51257">
    <property type="entry name" value="PROKAR_LIPOPROTEIN"/>
    <property type="match status" value="1"/>
</dbReference>
<protein>
    <recommendedName>
        <fullName evidence="6">Class F sortase</fullName>
    </recommendedName>
</protein>
<dbReference type="GO" id="GO:0016787">
    <property type="term" value="F:hydrolase activity"/>
    <property type="evidence" value="ECO:0007669"/>
    <property type="project" value="UniProtKB-KW"/>
</dbReference>
<organism evidence="4 5">
    <name type="scientific">Paenibacillus odorifer</name>
    <dbReference type="NCBI Taxonomy" id="189426"/>
    <lineage>
        <taxon>Bacteria</taxon>
        <taxon>Bacillati</taxon>
        <taxon>Bacillota</taxon>
        <taxon>Bacilli</taxon>
        <taxon>Bacillales</taxon>
        <taxon>Paenibacillaceae</taxon>
        <taxon>Paenibacillus</taxon>
    </lineage>
</organism>
<reference evidence="4 5" key="1">
    <citation type="submission" date="2016-10" db="EMBL/GenBank/DDBJ databases">
        <title>Paenibacillus species isolates.</title>
        <authorList>
            <person name="Beno S.M."/>
        </authorList>
    </citation>
    <scope>NUCLEOTIDE SEQUENCE [LARGE SCALE GENOMIC DNA]</scope>
    <source>
        <strain evidence="4 5">FSL H7-0710</strain>
    </source>
</reference>
<dbReference type="RefSeq" id="WP_042124477.1">
    <property type="nucleotide sequence ID" value="NZ_MPTC01000013.1"/>
</dbReference>
<name>A0A1R0XWV8_9BACL</name>
<feature type="signal peptide" evidence="3">
    <location>
        <begin position="1"/>
        <end position="18"/>
    </location>
</feature>
<dbReference type="Pfam" id="PF04203">
    <property type="entry name" value="Sortase"/>
    <property type="match status" value="1"/>
</dbReference>
<proteinExistence type="predicted"/>
<feature type="active site" description="Acyl-thioester intermediate" evidence="2">
    <location>
        <position position="187"/>
    </location>
</feature>
<evidence type="ECO:0000313" key="5">
    <source>
        <dbReference type="Proteomes" id="UP000187439"/>
    </source>
</evidence>
<dbReference type="OrthoDB" id="525039at2"/>
<evidence type="ECO:0000256" key="2">
    <source>
        <dbReference type="PIRSR" id="PIRSR605754-1"/>
    </source>
</evidence>
<evidence type="ECO:0000256" key="3">
    <source>
        <dbReference type="SAM" id="SignalP"/>
    </source>
</evidence>
<dbReference type="InterPro" id="IPR042001">
    <property type="entry name" value="Sortase_F"/>
</dbReference>
<evidence type="ECO:0000256" key="1">
    <source>
        <dbReference type="ARBA" id="ARBA00022801"/>
    </source>
</evidence>
<dbReference type="InterPro" id="IPR005754">
    <property type="entry name" value="Sortase"/>
</dbReference>
<dbReference type="AlphaFoldDB" id="A0A1R0XWV8"/>
<dbReference type="Proteomes" id="UP000187439">
    <property type="component" value="Unassembled WGS sequence"/>
</dbReference>
<dbReference type="Gene3D" id="2.40.260.10">
    <property type="entry name" value="Sortase"/>
    <property type="match status" value="1"/>
</dbReference>
<evidence type="ECO:0008006" key="6">
    <source>
        <dbReference type="Google" id="ProtNLM"/>
    </source>
</evidence>
<keyword evidence="1" id="KW-0378">Hydrolase</keyword>
<dbReference type="CDD" id="cd05829">
    <property type="entry name" value="Sortase_F"/>
    <property type="match status" value="1"/>
</dbReference>
<sequence length="210" mass="23312">MKKWIYSLILIVITLTTASCNDSHSQESSPETKPLQTKQQEMIITPTTAIRKNDINIKPSLPKPIMPTQLNIPAIKVSAKIEPVTLLSDGQMDVPTDTNIAGILYPGILPGAKGNVIIDGHVDSYIGPAVFFKLKKLKHGDEITVSNSDGRKLTYIVESVEIFNTAEAPLERIFGKSTEARMNLITCTGRYSRKKKEHEKRLIVFAKLKL</sequence>
<gene>
    <name evidence="4" type="ORF">BSK52_16265</name>
</gene>
<comment type="caution">
    <text evidence="4">The sequence shown here is derived from an EMBL/GenBank/DDBJ whole genome shotgun (WGS) entry which is preliminary data.</text>
</comment>
<evidence type="ECO:0000313" key="4">
    <source>
        <dbReference type="EMBL" id="OMD39536.1"/>
    </source>
</evidence>
<feature type="chain" id="PRO_5039408280" description="Class F sortase" evidence="3">
    <location>
        <begin position="19"/>
        <end position="210"/>
    </location>
</feature>
<dbReference type="InterPro" id="IPR023365">
    <property type="entry name" value="Sortase_dom-sf"/>
</dbReference>